<evidence type="ECO:0000313" key="4">
    <source>
        <dbReference type="Proteomes" id="UP001589810"/>
    </source>
</evidence>
<keyword evidence="4" id="KW-1185">Reference proteome</keyword>
<proteinExistence type="predicted"/>
<feature type="signal peptide" evidence="2">
    <location>
        <begin position="1"/>
        <end position="18"/>
    </location>
</feature>
<dbReference type="Proteomes" id="UP001589810">
    <property type="component" value="Unassembled WGS sequence"/>
</dbReference>
<comment type="caution">
    <text evidence="3">The sequence shown here is derived from an EMBL/GenBank/DDBJ whole genome shotgun (WGS) entry which is preliminary data.</text>
</comment>
<name>A0ABV6MMR1_9PSEU</name>
<protein>
    <submittedName>
        <fullName evidence="3">Uncharacterized protein</fullName>
    </submittedName>
</protein>
<feature type="chain" id="PRO_5047184390" evidence="2">
    <location>
        <begin position="19"/>
        <end position="807"/>
    </location>
</feature>
<dbReference type="RefSeq" id="WP_273942384.1">
    <property type="nucleotide sequence ID" value="NZ_CP097263.1"/>
</dbReference>
<keyword evidence="2" id="KW-0732">Signal</keyword>
<sequence>MRSRFWLARATFVGVALAVATSTVVPSAIGTTTAPPSATAPHTAPKIVHEEHHDSSPALRTIAAKVPSGDDAESEPVGKLPHPKASPHDPVVQHTAGTLAPTIGANFDGLGTGFSGPAGSFNLGGVPPDPNSAVGATQVVEIVNSGFAVFSKSGSTQYGPASTNTLFTGFGGYCESTDDGDAVARYDSLANRWVITQFANVNSASGPYYECIAVSQTSDATGAYNRYSFQYANFPDYPKLSVWPDAYYVTYNMFSGGGNTFVGAESCAMDRASMLAGTTATQQCFTTSSSYGGILASDVDGTTPPPSGADNVQFALGTTSTTLAYWKFHVDWANTANTTFSGPTNLTVAAYTPACGSSGTCVPQKGTTQTLDSLSDRLMFRLVYRNFGDHQSLVTSHSVTVGSSVGERWYEFRLSSSGNPSVYQQGTYAPDSTYRWLGSVAMDKAGNMALGYTASSSSINPQIRLTGRLAGDSAGQMTQGESTIVAGTGSQTTYSRWGDYSSMSVDPTDGCTFWYTHEYLGTTGARVWKTRNASFTLPGCATSTGNDFTISASPTAGTVAAGASASTTVGTTVTSGSAGSVSLAATGLPAGATATFTPTSVTAGNSSSLSISTSASTPAGTYPITITGTEGTASHTASYSLTVTQGGGGGGITNGGFESGALTGWTTTGTDAVVTSGAHGGTYAARVGSTSPSTDSSIAQTFTAPTGSTQLSFWYNVTCPDTLTYDWATVTLKDTTTGTTTTPLAKTCTTGSGWKQVTAAVTAGHSYTLTLSSHDDNYPGDATYTLYDDVAVNGGAVMARSERWIAH</sequence>
<evidence type="ECO:0000313" key="3">
    <source>
        <dbReference type="EMBL" id="MFC0541588.1"/>
    </source>
</evidence>
<evidence type="ECO:0000256" key="1">
    <source>
        <dbReference type="SAM" id="MobiDB-lite"/>
    </source>
</evidence>
<evidence type="ECO:0000256" key="2">
    <source>
        <dbReference type="SAM" id="SignalP"/>
    </source>
</evidence>
<accession>A0ABV6MMR1</accession>
<gene>
    <name evidence="3" type="ORF">ACFFH7_08855</name>
</gene>
<reference evidence="3 4" key="1">
    <citation type="submission" date="2024-09" db="EMBL/GenBank/DDBJ databases">
        <authorList>
            <person name="Sun Q."/>
            <person name="Mori K."/>
        </authorList>
    </citation>
    <scope>NUCLEOTIDE SEQUENCE [LARGE SCALE GENOMIC DNA]</scope>
    <source>
        <strain evidence="3 4">TBRC 1432</strain>
    </source>
</reference>
<dbReference type="EMBL" id="JBHLUD010000002">
    <property type="protein sequence ID" value="MFC0541588.1"/>
    <property type="molecule type" value="Genomic_DNA"/>
</dbReference>
<feature type="region of interest" description="Disordered" evidence="1">
    <location>
        <begin position="66"/>
        <end position="90"/>
    </location>
</feature>
<dbReference type="Gene3D" id="2.60.120.260">
    <property type="entry name" value="Galactose-binding domain-like"/>
    <property type="match status" value="1"/>
</dbReference>
<organism evidence="3 4">
    <name type="scientific">Kutzneria chonburiensis</name>
    <dbReference type="NCBI Taxonomy" id="1483604"/>
    <lineage>
        <taxon>Bacteria</taxon>
        <taxon>Bacillati</taxon>
        <taxon>Actinomycetota</taxon>
        <taxon>Actinomycetes</taxon>
        <taxon>Pseudonocardiales</taxon>
        <taxon>Pseudonocardiaceae</taxon>
        <taxon>Kutzneria</taxon>
    </lineage>
</organism>